<gene>
    <name evidence="4" type="primary">crtU</name>
    <name evidence="4" type="ORF">GCM10011609_25510</name>
</gene>
<dbReference type="PRINTS" id="PR00757">
    <property type="entry name" value="AMINEOXDASEF"/>
</dbReference>
<reference evidence="5" key="1">
    <citation type="journal article" date="2019" name="Int. J. Syst. Evol. Microbiol.">
        <title>The Global Catalogue of Microorganisms (GCM) 10K type strain sequencing project: providing services to taxonomists for standard genome sequencing and annotation.</title>
        <authorList>
            <consortium name="The Broad Institute Genomics Platform"/>
            <consortium name="The Broad Institute Genome Sequencing Center for Infectious Disease"/>
            <person name="Wu L."/>
            <person name="Ma J."/>
        </authorList>
    </citation>
    <scope>NUCLEOTIDE SEQUENCE [LARGE SCALE GENOMIC DNA]</scope>
    <source>
        <strain evidence="5">CGMCC 4.7319</strain>
    </source>
</reference>
<proteinExistence type="predicted"/>
<dbReference type="PANTHER" id="PTHR42923">
    <property type="entry name" value="PROTOPORPHYRINOGEN OXIDASE"/>
    <property type="match status" value="1"/>
</dbReference>
<protein>
    <submittedName>
        <fullName evidence="4">Isorenieratene synthase</fullName>
    </submittedName>
</protein>
<dbReference type="Proteomes" id="UP000597656">
    <property type="component" value="Unassembled WGS sequence"/>
</dbReference>
<dbReference type="Gene3D" id="3.90.660.50">
    <property type="match status" value="1"/>
</dbReference>
<dbReference type="InterPro" id="IPR002937">
    <property type="entry name" value="Amino_oxidase"/>
</dbReference>
<organism evidence="4 5">
    <name type="scientific">Lentzea pudingi</name>
    <dbReference type="NCBI Taxonomy" id="1789439"/>
    <lineage>
        <taxon>Bacteria</taxon>
        <taxon>Bacillati</taxon>
        <taxon>Actinomycetota</taxon>
        <taxon>Actinomycetes</taxon>
        <taxon>Pseudonocardiales</taxon>
        <taxon>Pseudonocardiaceae</taxon>
        <taxon>Lentzea</taxon>
    </lineage>
</organism>
<evidence type="ECO:0000313" key="5">
    <source>
        <dbReference type="Proteomes" id="UP000597656"/>
    </source>
</evidence>
<dbReference type="RefSeq" id="WP_189154887.1">
    <property type="nucleotide sequence ID" value="NZ_BMNC01000003.1"/>
</dbReference>
<evidence type="ECO:0000313" key="4">
    <source>
        <dbReference type="EMBL" id="GGM87743.1"/>
    </source>
</evidence>
<keyword evidence="5" id="KW-1185">Reference proteome</keyword>
<dbReference type="Pfam" id="PF01593">
    <property type="entry name" value="Amino_oxidase"/>
    <property type="match status" value="1"/>
</dbReference>
<feature type="domain" description="Amine oxidase" evidence="3">
    <location>
        <begin position="32"/>
        <end position="475"/>
    </location>
</feature>
<dbReference type="PANTHER" id="PTHR42923:SF43">
    <property type="entry name" value="AMINE OXIDASE"/>
    <property type="match status" value="1"/>
</dbReference>
<name>A0ABQ2HPD8_9PSEU</name>
<dbReference type="InterPro" id="IPR001613">
    <property type="entry name" value="Flavin_amine_oxidase"/>
</dbReference>
<keyword evidence="2" id="KW-0560">Oxidoreductase</keyword>
<dbReference type="EMBL" id="BMNC01000003">
    <property type="protein sequence ID" value="GGM87743.1"/>
    <property type="molecule type" value="Genomic_DNA"/>
</dbReference>
<sequence>MKDRKAVRIAAPAGRARFGADAPQVVVVGGGIAGLAAATLLAERGARVVLCEREQYLGGRVGGWATRLSDGSEVTMTRGFHAFFRQYYNLRSLLRRVDPGGRALTGMPDYPLQQASGHRDSFAGLPTTAPWNALAFLRASPTFRWRDLPQVDGRAAMPLFDVSVPRVYETLDGIDAASYLERIRFPQAAHALAFEVFSRSFFAHPSEMSAAELAVMFHIYFLGSNEGLLFDVAADPFPHGLWGPLGQHLASLGATVCTGTEVGSVRGGTQKRFSVEIGEGAVEADAVVLAADVRGLRALVGASPSLADEQWRDRVGELRNAPPFLVSRYWLDRPVDPDRPGFLGTSGHDLLDNISVLDHYEHEARAWAARTGGSVVELHAYALPSDVDEHDARARLWHQLTEVYPETKRAEIVDERHELRDDCPLFPAGGYARRPGVRTPDEFLVLAGDHVRVDLPVALMERAATTGFTAANRLLRQWGVAGTELWTVPTEGRVPLLRAAARRLSGPDRRAS</sequence>
<evidence type="ECO:0000256" key="2">
    <source>
        <dbReference type="ARBA" id="ARBA00023002"/>
    </source>
</evidence>
<dbReference type="Gene3D" id="3.50.50.60">
    <property type="entry name" value="FAD/NAD(P)-binding domain"/>
    <property type="match status" value="1"/>
</dbReference>
<dbReference type="InterPro" id="IPR036188">
    <property type="entry name" value="FAD/NAD-bd_sf"/>
</dbReference>
<dbReference type="SUPFAM" id="SSF51905">
    <property type="entry name" value="FAD/NAD(P)-binding domain"/>
    <property type="match status" value="1"/>
</dbReference>
<evidence type="ECO:0000256" key="1">
    <source>
        <dbReference type="ARBA" id="ARBA00001974"/>
    </source>
</evidence>
<comment type="cofactor">
    <cofactor evidence="1">
        <name>FAD</name>
        <dbReference type="ChEBI" id="CHEBI:57692"/>
    </cofactor>
</comment>
<dbReference type="InterPro" id="IPR050464">
    <property type="entry name" value="Zeta_carotene_desat/Oxidored"/>
</dbReference>
<accession>A0ABQ2HPD8</accession>
<evidence type="ECO:0000259" key="3">
    <source>
        <dbReference type="Pfam" id="PF01593"/>
    </source>
</evidence>
<comment type="caution">
    <text evidence="4">The sequence shown here is derived from an EMBL/GenBank/DDBJ whole genome shotgun (WGS) entry which is preliminary data.</text>
</comment>